<organism evidence="3 4">
    <name type="scientific">Massilia suwonensis</name>
    <dbReference type="NCBI Taxonomy" id="648895"/>
    <lineage>
        <taxon>Bacteria</taxon>
        <taxon>Pseudomonadati</taxon>
        <taxon>Pseudomonadota</taxon>
        <taxon>Betaproteobacteria</taxon>
        <taxon>Burkholderiales</taxon>
        <taxon>Oxalobacteraceae</taxon>
        <taxon>Telluria group</taxon>
        <taxon>Massilia</taxon>
    </lineage>
</organism>
<evidence type="ECO:0000256" key="1">
    <source>
        <dbReference type="SAM" id="MobiDB-lite"/>
    </source>
</evidence>
<feature type="chain" id="PRO_5046713927" evidence="2">
    <location>
        <begin position="31"/>
        <end position="445"/>
    </location>
</feature>
<proteinExistence type="predicted"/>
<dbReference type="SUPFAM" id="SSF48452">
    <property type="entry name" value="TPR-like"/>
    <property type="match status" value="1"/>
</dbReference>
<accession>A0ABW0MHY4</accession>
<dbReference type="RefSeq" id="WP_379750743.1">
    <property type="nucleotide sequence ID" value="NZ_JBHSMR010000001.1"/>
</dbReference>
<gene>
    <name evidence="3" type="ORF">ACFPQ5_00265</name>
</gene>
<comment type="caution">
    <text evidence="3">The sequence shown here is derived from an EMBL/GenBank/DDBJ whole genome shotgun (WGS) entry which is preliminary data.</text>
</comment>
<dbReference type="Gene3D" id="1.25.40.10">
    <property type="entry name" value="Tetratricopeptide repeat domain"/>
    <property type="match status" value="2"/>
</dbReference>
<dbReference type="EMBL" id="JBHSMR010000001">
    <property type="protein sequence ID" value="MFC5476603.1"/>
    <property type="molecule type" value="Genomic_DNA"/>
</dbReference>
<feature type="signal peptide" evidence="2">
    <location>
        <begin position="1"/>
        <end position="30"/>
    </location>
</feature>
<evidence type="ECO:0000313" key="3">
    <source>
        <dbReference type="EMBL" id="MFC5476603.1"/>
    </source>
</evidence>
<keyword evidence="4" id="KW-1185">Reference proteome</keyword>
<evidence type="ECO:0000256" key="2">
    <source>
        <dbReference type="SAM" id="SignalP"/>
    </source>
</evidence>
<dbReference type="Pfam" id="PF13174">
    <property type="entry name" value="TPR_6"/>
    <property type="match status" value="1"/>
</dbReference>
<keyword evidence="2" id="KW-0732">Signal</keyword>
<reference evidence="4" key="1">
    <citation type="journal article" date="2019" name="Int. J. Syst. Evol. Microbiol.">
        <title>The Global Catalogue of Microorganisms (GCM) 10K type strain sequencing project: providing services to taxonomists for standard genome sequencing and annotation.</title>
        <authorList>
            <consortium name="The Broad Institute Genomics Platform"/>
            <consortium name="The Broad Institute Genome Sequencing Center for Infectious Disease"/>
            <person name="Wu L."/>
            <person name="Ma J."/>
        </authorList>
    </citation>
    <scope>NUCLEOTIDE SEQUENCE [LARGE SCALE GENOMIC DNA]</scope>
    <source>
        <strain evidence="4">CCUG 43111</strain>
    </source>
</reference>
<name>A0ABW0MHY4_9BURK</name>
<dbReference type="InterPro" id="IPR011990">
    <property type="entry name" value="TPR-like_helical_dom_sf"/>
</dbReference>
<dbReference type="Proteomes" id="UP001596101">
    <property type="component" value="Unassembled WGS sequence"/>
</dbReference>
<evidence type="ECO:0000313" key="4">
    <source>
        <dbReference type="Proteomes" id="UP001596101"/>
    </source>
</evidence>
<protein>
    <submittedName>
        <fullName evidence="3">Tetratricopeptide repeat protein</fullName>
    </submittedName>
</protein>
<sequence length="445" mass="47261">MSHFRLARLCLLLAAVGLNTAPALMTSAHAQKKADAPAAAPANTVRPELYKLLDPAQIQPLVTAKNAAELQNRIAQADAMPNKTPYENYVVNRIKMVHASLSGNEAGIAQYADEVVKSGFEPKESQAQLVLAIADVQYKAKNYPAAIEQLKRYESLGGNMVQARPLLARAMYLSKDYAGAKPQLQQMISEAEAAGKTPSQEDLKLLLSAAYELKDNATYESTVQKMVASYPSDEMWSEVIRTGVIRKPGFDQNNYLPVLRLEFAALKTLREEDYVDLAESALRDGFPTEAKNALDAGYAAGVLGKGGNAKAHNALRAKAEKGAADDAKNIASGEASAAKSKNGAGLVNLGWAYSTMGQHDKGIGFIQQGIAKGGLKQPDEAKLRLGAAQAKAGRKDEAIKTFESVKAGGGLSDVARVWIMTLKQPAGAAAPATASQTTVAPAPVK</sequence>
<dbReference type="InterPro" id="IPR019734">
    <property type="entry name" value="TPR_rpt"/>
</dbReference>
<feature type="region of interest" description="Disordered" evidence="1">
    <location>
        <begin position="426"/>
        <end position="445"/>
    </location>
</feature>